<evidence type="ECO:0000259" key="6">
    <source>
        <dbReference type="Pfam" id="PF07980"/>
    </source>
</evidence>
<dbReference type="AlphaFoldDB" id="A0A6N8J6N1"/>
<reference evidence="8 9" key="1">
    <citation type="submission" date="2019-12" db="EMBL/GenBank/DDBJ databases">
        <title>The draft genomic sequence of strain Chitinophaga oryziterrae JCM 16595.</title>
        <authorList>
            <person name="Zhang X."/>
        </authorList>
    </citation>
    <scope>NUCLEOTIDE SEQUENCE [LARGE SCALE GENOMIC DNA]</scope>
    <source>
        <strain evidence="8 9">JCM 16595</strain>
    </source>
</reference>
<dbReference type="GO" id="GO:0009279">
    <property type="term" value="C:cell outer membrane"/>
    <property type="evidence" value="ECO:0007669"/>
    <property type="project" value="UniProtKB-SubCell"/>
</dbReference>
<protein>
    <submittedName>
        <fullName evidence="8">RagB/SusD family nutrient uptake outer membrane protein</fullName>
    </submittedName>
</protein>
<sequence length="484" mass="54176">MNLNPNHMKYFKPYILLCILILTTFTNCKKFVELDAPKTLLVTKNVFASDETAIAQLTGIYSQMSDREFMPYRLPFCTGIGGDELINHSALFTNAYENSLQAVDAVTNAIWTAGYNYIYEANAIYEGCAASTTLSPAVKKQLMAEALFIRAFWHFYLVNLYGDVPLATTTDYLVNSTLARSAKDLVYQQIITDLKNAQAGLNENYVGSNSIATTTDRVRPNKMTATALLARVYLFNKNYSDAEAQATVVINSKPNYDLVDVTKVFLKNSNETIWALMKPTPANSINTWEGNYFILTSAPKTSFQNSAEITPTLLSAFDDGDKRKINWIGKFTDMGVTPNVDYYYPFKYKVLTSASVSEYSLVFRVAEQYLIRAEARVQLGNLAGGINDTDAIRNRAGIALIKDINPGIGKTDLLNVILKERQKELFTEWGHRWIDLKRTGNIDAAMNAIAASKGTVWNSNQQLWPIPQKEILNDKNLAQNPGYN</sequence>
<evidence type="ECO:0000259" key="7">
    <source>
        <dbReference type="Pfam" id="PF14322"/>
    </source>
</evidence>
<dbReference type="Pfam" id="PF07980">
    <property type="entry name" value="SusD_RagB"/>
    <property type="match status" value="1"/>
</dbReference>
<dbReference type="SUPFAM" id="SSF48452">
    <property type="entry name" value="TPR-like"/>
    <property type="match status" value="1"/>
</dbReference>
<dbReference type="InterPro" id="IPR033985">
    <property type="entry name" value="SusD-like_N"/>
</dbReference>
<comment type="caution">
    <text evidence="8">The sequence shown here is derived from an EMBL/GenBank/DDBJ whole genome shotgun (WGS) entry which is preliminary data.</text>
</comment>
<evidence type="ECO:0000313" key="9">
    <source>
        <dbReference type="Proteomes" id="UP000468388"/>
    </source>
</evidence>
<organism evidence="8 9">
    <name type="scientific">Chitinophaga oryziterrae</name>
    <dbReference type="NCBI Taxonomy" id="1031224"/>
    <lineage>
        <taxon>Bacteria</taxon>
        <taxon>Pseudomonadati</taxon>
        <taxon>Bacteroidota</taxon>
        <taxon>Chitinophagia</taxon>
        <taxon>Chitinophagales</taxon>
        <taxon>Chitinophagaceae</taxon>
        <taxon>Chitinophaga</taxon>
    </lineage>
</organism>
<evidence type="ECO:0000313" key="8">
    <source>
        <dbReference type="EMBL" id="MVT40268.1"/>
    </source>
</evidence>
<gene>
    <name evidence="8" type="ORF">GO495_06720</name>
</gene>
<dbReference type="Gene3D" id="1.25.40.390">
    <property type="match status" value="1"/>
</dbReference>
<keyword evidence="3" id="KW-0732">Signal</keyword>
<keyword evidence="5" id="KW-0998">Cell outer membrane</keyword>
<dbReference type="Pfam" id="PF14322">
    <property type="entry name" value="SusD-like_3"/>
    <property type="match status" value="1"/>
</dbReference>
<dbReference type="Proteomes" id="UP000468388">
    <property type="component" value="Unassembled WGS sequence"/>
</dbReference>
<name>A0A6N8J6N1_9BACT</name>
<evidence type="ECO:0000256" key="5">
    <source>
        <dbReference type="ARBA" id="ARBA00023237"/>
    </source>
</evidence>
<keyword evidence="4" id="KW-0472">Membrane</keyword>
<evidence type="ECO:0000256" key="3">
    <source>
        <dbReference type="ARBA" id="ARBA00022729"/>
    </source>
</evidence>
<comment type="subcellular location">
    <subcellularLocation>
        <location evidence="1">Cell outer membrane</location>
    </subcellularLocation>
</comment>
<feature type="domain" description="RagB/SusD" evidence="6">
    <location>
        <begin position="324"/>
        <end position="483"/>
    </location>
</feature>
<dbReference type="CDD" id="cd08977">
    <property type="entry name" value="SusD"/>
    <property type="match status" value="1"/>
</dbReference>
<accession>A0A6N8J6N1</accession>
<comment type="similarity">
    <text evidence="2">Belongs to the SusD family.</text>
</comment>
<evidence type="ECO:0000256" key="2">
    <source>
        <dbReference type="ARBA" id="ARBA00006275"/>
    </source>
</evidence>
<proteinExistence type="inferred from homology"/>
<dbReference type="InterPro" id="IPR011990">
    <property type="entry name" value="TPR-like_helical_dom_sf"/>
</dbReference>
<feature type="domain" description="SusD-like N-terminal" evidence="7">
    <location>
        <begin position="45"/>
        <end position="234"/>
    </location>
</feature>
<evidence type="ECO:0000256" key="1">
    <source>
        <dbReference type="ARBA" id="ARBA00004442"/>
    </source>
</evidence>
<dbReference type="InterPro" id="IPR012944">
    <property type="entry name" value="SusD_RagB_dom"/>
</dbReference>
<dbReference type="OrthoDB" id="625727at2"/>
<evidence type="ECO:0000256" key="4">
    <source>
        <dbReference type="ARBA" id="ARBA00023136"/>
    </source>
</evidence>
<keyword evidence="9" id="KW-1185">Reference proteome</keyword>
<dbReference type="EMBL" id="WRXO01000001">
    <property type="protein sequence ID" value="MVT40268.1"/>
    <property type="molecule type" value="Genomic_DNA"/>
</dbReference>